<evidence type="ECO:0000256" key="1">
    <source>
        <dbReference type="SAM" id="MobiDB-lite"/>
    </source>
</evidence>
<feature type="compositionally biased region" description="Basic and acidic residues" evidence="1">
    <location>
        <begin position="97"/>
        <end position="125"/>
    </location>
</feature>
<dbReference type="Proteomes" id="UP001152798">
    <property type="component" value="Chromosome 6"/>
</dbReference>
<accession>A0A9P0MV48</accession>
<dbReference type="AlphaFoldDB" id="A0A9P0MV48"/>
<feature type="compositionally biased region" description="Polar residues" evidence="1">
    <location>
        <begin position="181"/>
        <end position="204"/>
    </location>
</feature>
<reference evidence="2" key="1">
    <citation type="submission" date="2022-01" db="EMBL/GenBank/DDBJ databases">
        <authorList>
            <person name="King R."/>
        </authorList>
    </citation>
    <scope>NUCLEOTIDE SEQUENCE</scope>
</reference>
<feature type="compositionally biased region" description="Basic and acidic residues" evidence="1">
    <location>
        <begin position="32"/>
        <end position="42"/>
    </location>
</feature>
<dbReference type="OrthoDB" id="6620016at2759"/>
<name>A0A9P0MV48_NEZVI</name>
<feature type="region of interest" description="Disordered" evidence="1">
    <location>
        <begin position="1"/>
        <end position="204"/>
    </location>
</feature>
<feature type="compositionally biased region" description="Basic and acidic residues" evidence="1">
    <location>
        <begin position="148"/>
        <end position="177"/>
    </location>
</feature>
<gene>
    <name evidence="2" type="ORF">NEZAVI_LOCUS12995</name>
</gene>
<organism evidence="2 3">
    <name type="scientific">Nezara viridula</name>
    <name type="common">Southern green stink bug</name>
    <name type="synonym">Cimex viridulus</name>
    <dbReference type="NCBI Taxonomy" id="85310"/>
    <lineage>
        <taxon>Eukaryota</taxon>
        <taxon>Metazoa</taxon>
        <taxon>Ecdysozoa</taxon>
        <taxon>Arthropoda</taxon>
        <taxon>Hexapoda</taxon>
        <taxon>Insecta</taxon>
        <taxon>Pterygota</taxon>
        <taxon>Neoptera</taxon>
        <taxon>Paraneoptera</taxon>
        <taxon>Hemiptera</taxon>
        <taxon>Heteroptera</taxon>
        <taxon>Panheteroptera</taxon>
        <taxon>Pentatomomorpha</taxon>
        <taxon>Pentatomoidea</taxon>
        <taxon>Pentatomidae</taxon>
        <taxon>Pentatominae</taxon>
        <taxon>Nezara</taxon>
    </lineage>
</organism>
<keyword evidence="3" id="KW-1185">Reference proteome</keyword>
<feature type="compositionally biased region" description="Polar residues" evidence="1">
    <location>
        <begin position="67"/>
        <end position="91"/>
    </location>
</feature>
<dbReference type="EMBL" id="OV725082">
    <property type="protein sequence ID" value="CAH1404621.1"/>
    <property type="molecule type" value="Genomic_DNA"/>
</dbReference>
<feature type="compositionally biased region" description="Polar residues" evidence="1">
    <location>
        <begin position="17"/>
        <end position="29"/>
    </location>
</feature>
<evidence type="ECO:0000313" key="2">
    <source>
        <dbReference type="EMBL" id="CAH1404621.1"/>
    </source>
</evidence>
<sequence>MSTTPSLETAAKPVGQDPSSDSNTGQAILSETKLEAIDKSVSEKTTVTTTDEENGSPKPQVLPLNVQMESNDSSVQTNSSTESKVTSTDNMASIAELDSKMPEVNKTDSVSEKNVQVEECKKENQETPGNSTNISTTAETTNDSTTSNDKKEIIQTDTKNKTENIEKAENSVKHNEDSAVVNENSGTQEETESENLQQSEDTDTSECVNIQELTDHVMNILNDDGMVENVMSEQQLLKKNIDLQQFIVKLIHLLKEKTDLCANLDRQNSALISQAKSLKDVIAITKDLLGIRNMEIEHLHADMAAIEDSIKEERNRHNLSVQRLSEAMSLNDKLKTEYLTQMDLFQKLREKYNEKVVYLTKENQRLNGLLNPNVQAAEAVTNEMNAQAAEAITNEMNDQSNQIESVDK</sequence>
<protein>
    <submittedName>
        <fullName evidence="2">Uncharacterized protein</fullName>
    </submittedName>
</protein>
<feature type="compositionally biased region" description="Low complexity" evidence="1">
    <location>
        <begin position="135"/>
        <end position="147"/>
    </location>
</feature>
<evidence type="ECO:0000313" key="3">
    <source>
        <dbReference type="Proteomes" id="UP001152798"/>
    </source>
</evidence>
<proteinExistence type="predicted"/>